<evidence type="ECO:0008006" key="15">
    <source>
        <dbReference type="Google" id="ProtNLM"/>
    </source>
</evidence>
<accession>G1P0C3</accession>
<dbReference type="SMART" id="SM00358">
    <property type="entry name" value="DSRM"/>
    <property type="match status" value="2"/>
</dbReference>
<keyword evidence="14" id="KW-1185">Reference proteome</keyword>
<dbReference type="EMBL" id="AAPE02005340">
    <property type="status" value="NOT_ANNOTATED_CDS"/>
    <property type="molecule type" value="Genomic_DNA"/>
</dbReference>
<evidence type="ECO:0000256" key="2">
    <source>
        <dbReference type="ARBA" id="ARBA00022553"/>
    </source>
</evidence>
<evidence type="ECO:0000256" key="5">
    <source>
        <dbReference type="ARBA" id="ARBA00022777"/>
    </source>
</evidence>
<keyword evidence="6 9" id="KW-0067">ATP-binding</keyword>
<evidence type="ECO:0000313" key="14">
    <source>
        <dbReference type="Proteomes" id="UP000001074"/>
    </source>
</evidence>
<dbReference type="InterPro" id="IPR000719">
    <property type="entry name" value="Prot_kinase_dom"/>
</dbReference>
<dbReference type="EMBL" id="AAPE02005347">
    <property type="status" value="NOT_ANNOTATED_CDS"/>
    <property type="molecule type" value="Genomic_DNA"/>
</dbReference>
<evidence type="ECO:0000256" key="9">
    <source>
        <dbReference type="PROSITE-ProRule" id="PRU10141"/>
    </source>
</evidence>
<proteinExistence type="inferred from homology"/>
<dbReference type="SUPFAM" id="SSF56112">
    <property type="entry name" value="Protein kinase-like (PK-like)"/>
    <property type="match status" value="1"/>
</dbReference>
<dbReference type="EMBL" id="AAPE02005339">
    <property type="status" value="NOT_ANNOTATED_CDS"/>
    <property type="molecule type" value="Genomic_DNA"/>
</dbReference>
<dbReference type="FunFam" id="1.10.510.10:FF:000251">
    <property type="entry name" value="eukaryotic translation initiation factor 2-alpha kinase 3"/>
    <property type="match status" value="1"/>
</dbReference>
<dbReference type="SUPFAM" id="SSF54768">
    <property type="entry name" value="dsRNA-binding domain-like"/>
    <property type="match status" value="2"/>
</dbReference>
<evidence type="ECO:0000259" key="11">
    <source>
        <dbReference type="PROSITE" id="PS50011"/>
    </source>
</evidence>
<comment type="similarity">
    <text evidence="7">Belongs to the protein kinase superfamily. Ser/Thr protein kinase family. GCN2 subfamily.</text>
</comment>
<keyword evidence="8" id="KW-0694">RNA-binding</keyword>
<evidence type="ECO:0000256" key="1">
    <source>
        <dbReference type="ARBA" id="ARBA00022527"/>
    </source>
</evidence>
<dbReference type="InterPro" id="IPR014720">
    <property type="entry name" value="dsRBD_dom"/>
</dbReference>
<dbReference type="eggNOG" id="KOG1033">
    <property type="taxonomic scope" value="Eukaryota"/>
</dbReference>
<keyword evidence="2" id="KW-0597">Phosphoprotein</keyword>
<dbReference type="Gene3D" id="1.10.510.10">
    <property type="entry name" value="Transferase(Phosphotransferase) domain 1"/>
    <property type="match status" value="1"/>
</dbReference>
<dbReference type="AlphaFoldDB" id="G1P0C3"/>
<dbReference type="OMA" id="KIACEMM"/>
<evidence type="ECO:0000256" key="7">
    <source>
        <dbReference type="ARBA" id="ARBA00037982"/>
    </source>
</evidence>
<dbReference type="SMART" id="SM00220">
    <property type="entry name" value="S_TKc"/>
    <property type="match status" value="1"/>
</dbReference>
<dbReference type="STRING" id="59463.ENSMLUP00000003199"/>
<feature type="domain" description="Protein kinase" evidence="11">
    <location>
        <begin position="266"/>
        <end position="542"/>
    </location>
</feature>
<dbReference type="GO" id="GO:0003723">
    <property type="term" value="F:RNA binding"/>
    <property type="evidence" value="ECO:0007669"/>
    <property type="project" value="UniProtKB-UniRule"/>
</dbReference>
<dbReference type="GO" id="GO:0005737">
    <property type="term" value="C:cytoplasm"/>
    <property type="evidence" value="ECO:0007669"/>
    <property type="project" value="TreeGrafter"/>
</dbReference>
<evidence type="ECO:0000313" key="13">
    <source>
        <dbReference type="Ensembl" id="ENSMLUP00000003199.2"/>
    </source>
</evidence>
<organism evidence="13 14">
    <name type="scientific">Myotis lucifugus</name>
    <name type="common">Little brown bat</name>
    <dbReference type="NCBI Taxonomy" id="59463"/>
    <lineage>
        <taxon>Eukaryota</taxon>
        <taxon>Metazoa</taxon>
        <taxon>Chordata</taxon>
        <taxon>Craniata</taxon>
        <taxon>Vertebrata</taxon>
        <taxon>Euteleostomi</taxon>
        <taxon>Mammalia</taxon>
        <taxon>Eutheria</taxon>
        <taxon>Laurasiatheria</taxon>
        <taxon>Chiroptera</taxon>
        <taxon>Yangochiroptera</taxon>
        <taxon>Vespertilionidae</taxon>
        <taxon>Myotis</taxon>
    </lineage>
</organism>
<feature type="region of interest" description="Disordered" evidence="10">
    <location>
        <begin position="172"/>
        <end position="217"/>
    </location>
</feature>
<dbReference type="GeneTree" id="ENSGT00940000160736"/>
<dbReference type="PANTHER" id="PTHR11042">
    <property type="entry name" value="EUKARYOTIC TRANSLATION INITIATION FACTOR 2-ALPHA KINASE EIF2-ALPHA KINASE -RELATED"/>
    <property type="match status" value="1"/>
</dbReference>
<evidence type="ECO:0000256" key="4">
    <source>
        <dbReference type="ARBA" id="ARBA00022741"/>
    </source>
</evidence>
<dbReference type="Pfam" id="PF00069">
    <property type="entry name" value="Pkinase"/>
    <property type="match status" value="1"/>
</dbReference>
<dbReference type="FunFam" id="3.30.160.20:FF:000045">
    <property type="entry name" value="Eukaryotic translation initiation factor 2-alpha kinase 2"/>
    <property type="match status" value="1"/>
</dbReference>
<dbReference type="GO" id="GO:0005524">
    <property type="term" value="F:ATP binding"/>
    <property type="evidence" value="ECO:0007669"/>
    <property type="project" value="UniProtKB-UniRule"/>
</dbReference>
<evidence type="ECO:0000256" key="6">
    <source>
        <dbReference type="ARBA" id="ARBA00022840"/>
    </source>
</evidence>
<dbReference type="EMBL" id="AAPE02005345">
    <property type="status" value="NOT_ANNOTATED_CDS"/>
    <property type="molecule type" value="Genomic_DNA"/>
</dbReference>
<dbReference type="Gene3D" id="3.30.200.20">
    <property type="entry name" value="Phosphorylase Kinase, domain 1"/>
    <property type="match status" value="1"/>
</dbReference>
<feature type="region of interest" description="Disordered" evidence="10">
    <location>
        <begin position="76"/>
        <end position="99"/>
    </location>
</feature>
<evidence type="ECO:0000256" key="3">
    <source>
        <dbReference type="ARBA" id="ARBA00022679"/>
    </source>
</evidence>
<reference evidence="13 14" key="1">
    <citation type="journal article" date="2011" name="Nature">
        <title>A high-resolution map of human evolutionary constraint using 29 mammals.</title>
        <authorList>
            <person name="Lindblad-Toh K."/>
            <person name="Garber M."/>
            <person name="Zuk O."/>
            <person name="Lin M.F."/>
            <person name="Parker B.J."/>
            <person name="Washietl S."/>
            <person name="Kheradpour P."/>
            <person name="Ernst J."/>
            <person name="Jordan G."/>
            <person name="Mauceli E."/>
            <person name="Ward L.D."/>
            <person name="Lowe C.B."/>
            <person name="Holloway A.K."/>
            <person name="Clamp M."/>
            <person name="Gnerre S."/>
            <person name="Alfoldi J."/>
            <person name="Beal K."/>
            <person name="Chang J."/>
            <person name="Clawson H."/>
            <person name="Cuff J."/>
            <person name="Di Palma F."/>
            <person name="Fitzgerald S."/>
            <person name="Flicek P."/>
            <person name="Guttman M."/>
            <person name="Hubisz M.J."/>
            <person name="Jaffe D.B."/>
            <person name="Jungreis I."/>
            <person name="Kent W.J."/>
            <person name="Kostka D."/>
            <person name="Lara M."/>
            <person name="Martins A.L."/>
            <person name="Massingham T."/>
            <person name="Moltke I."/>
            <person name="Raney B.J."/>
            <person name="Rasmussen M.D."/>
            <person name="Robinson J."/>
            <person name="Stark A."/>
            <person name="Vilella A.J."/>
            <person name="Wen J."/>
            <person name="Xie X."/>
            <person name="Zody M.C."/>
            <person name="Baldwin J."/>
            <person name="Bloom T."/>
            <person name="Chin C.W."/>
            <person name="Heiman D."/>
            <person name="Nicol R."/>
            <person name="Nusbaum C."/>
            <person name="Young S."/>
            <person name="Wilkinson J."/>
            <person name="Worley K.C."/>
            <person name="Kovar C.L."/>
            <person name="Muzny D.M."/>
            <person name="Gibbs R.A."/>
            <person name="Cree A."/>
            <person name="Dihn H.H."/>
            <person name="Fowler G."/>
            <person name="Jhangiani S."/>
            <person name="Joshi V."/>
            <person name="Lee S."/>
            <person name="Lewis L.R."/>
            <person name="Nazareth L.V."/>
            <person name="Okwuonu G."/>
            <person name="Santibanez J."/>
            <person name="Warren W.C."/>
            <person name="Mardis E.R."/>
            <person name="Weinstock G.M."/>
            <person name="Wilson R.K."/>
            <person name="Delehaunty K."/>
            <person name="Dooling D."/>
            <person name="Fronik C."/>
            <person name="Fulton L."/>
            <person name="Fulton B."/>
            <person name="Graves T."/>
            <person name="Minx P."/>
            <person name="Sodergren E."/>
            <person name="Birney E."/>
            <person name="Margulies E.H."/>
            <person name="Herrero J."/>
            <person name="Green E.D."/>
            <person name="Haussler D."/>
            <person name="Siepel A."/>
            <person name="Goldman N."/>
            <person name="Pollard K.S."/>
            <person name="Pedersen J.S."/>
            <person name="Lander E.S."/>
            <person name="Kellis M."/>
        </authorList>
    </citation>
    <scope>NUCLEOTIDE SEQUENCE [LARGE SCALE GENOMIC DNA]</scope>
</reference>
<dbReference type="PANTHER" id="PTHR11042:SF163">
    <property type="entry name" value="INTERFERON-INDUCED, DOUBLE-STRANDED RNA-ACTIVATED PROTEIN KINASE"/>
    <property type="match status" value="1"/>
</dbReference>
<protein>
    <recommendedName>
        <fullName evidence="15">Eukaryotic translation initiation factor 2 alpha kinase 2</fullName>
    </recommendedName>
</protein>
<dbReference type="Gene3D" id="3.30.160.20">
    <property type="match status" value="2"/>
</dbReference>
<dbReference type="PROSITE" id="PS00107">
    <property type="entry name" value="PROTEIN_KINASE_ATP"/>
    <property type="match status" value="1"/>
</dbReference>
<evidence type="ECO:0000256" key="10">
    <source>
        <dbReference type="SAM" id="MobiDB-lite"/>
    </source>
</evidence>
<dbReference type="PROSITE" id="PS00108">
    <property type="entry name" value="PROTEIN_KINASE_ST"/>
    <property type="match status" value="1"/>
</dbReference>
<evidence type="ECO:0000256" key="8">
    <source>
        <dbReference type="PROSITE-ProRule" id="PRU00266"/>
    </source>
</evidence>
<dbReference type="InterPro" id="IPR050339">
    <property type="entry name" value="CC_SR_Kinase"/>
</dbReference>
<keyword evidence="4 9" id="KW-0547">Nucleotide-binding</keyword>
<sequence>MADDLSVGFYIGELNKYCQKNNIDVNYREVSKTGPPHDLRFTIQVILDGREFPEAKGKSKKEAKNAAAKLTLEKLKEERKKESSPLSLPTTDTSDDLSSENFVGRLDRIAQKERLSVNYEQRSEARRGRENFFCKCKIGQKEYPGAVGSTKRKAKQLAAKLAYEQIQLEKSSTKGDLGSADAPLAGSSDCGSSFSMAPNSESSSESGFSGNGSERNYNSDRLNNSSFLLNIGILRKSLENVKINSASTFDSPVNERTVDERLIKDFEEITPIGSGAYGSVFKAKHRLDGTTYVIKRVQYNARKVKREVKVLAKLSHPNIVRYYNSWIGEDYIKRFVEAGETVLRSYFYCYFSLNFISRSLRKCLFIQMEFCEKGTLEDWIEIRRGEIPNKDLSLGLFQQIVTGVDYIHSKGLIHRDLKPSNIFLVDIKQIKIGDFGLVTFQEHDKQRTENWGTRLYMSPEQLASVEYGNEVDIFALGLILSELLYIPLSRQETYKIFEDLRKGHVSDIFDDKEKILLQKLVATDPKMRPKTSEILKTLKEWNNVPEEKMRNTR</sequence>
<dbReference type="CDD" id="cd20314">
    <property type="entry name" value="DSRM_EIF2AK2"/>
    <property type="match status" value="1"/>
</dbReference>
<dbReference type="EMBL" id="AAPE02005346">
    <property type="status" value="NOT_ANNOTATED_CDS"/>
    <property type="molecule type" value="Genomic_DNA"/>
</dbReference>
<feature type="domain" description="DRBM" evidence="12">
    <location>
        <begin position="9"/>
        <end position="77"/>
    </location>
</feature>
<dbReference type="InterPro" id="IPR011009">
    <property type="entry name" value="Kinase-like_dom_sf"/>
</dbReference>
<dbReference type="FunCoup" id="G1P0C3">
    <property type="interactions" value="654"/>
</dbReference>
<dbReference type="Pfam" id="PF00035">
    <property type="entry name" value="dsrm"/>
    <property type="match status" value="2"/>
</dbReference>
<dbReference type="PROSITE" id="PS50011">
    <property type="entry name" value="PROTEIN_KINASE_DOM"/>
    <property type="match status" value="1"/>
</dbReference>
<dbReference type="GO" id="GO:0004694">
    <property type="term" value="F:eukaryotic translation initiation factor 2alpha kinase activity"/>
    <property type="evidence" value="ECO:0007669"/>
    <property type="project" value="TreeGrafter"/>
</dbReference>
<feature type="binding site" evidence="9">
    <location>
        <position position="295"/>
    </location>
    <ligand>
        <name>ATP</name>
        <dbReference type="ChEBI" id="CHEBI:30616"/>
    </ligand>
</feature>
<dbReference type="EMBL" id="AAPE02005342">
    <property type="status" value="NOT_ANNOTATED_CDS"/>
    <property type="molecule type" value="Genomic_DNA"/>
</dbReference>
<keyword evidence="1" id="KW-0723">Serine/threonine-protein kinase</keyword>
<keyword evidence="5" id="KW-0418">Kinase</keyword>
<feature type="compositionally biased region" description="Low complexity" evidence="10">
    <location>
        <begin position="192"/>
        <end position="216"/>
    </location>
</feature>
<reference evidence="13" key="2">
    <citation type="submission" date="2025-08" db="UniProtKB">
        <authorList>
            <consortium name="Ensembl"/>
        </authorList>
    </citation>
    <scope>IDENTIFICATION</scope>
</reference>
<keyword evidence="3" id="KW-0808">Transferase</keyword>
<feature type="domain" description="DRBM" evidence="12">
    <location>
        <begin position="101"/>
        <end position="168"/>
    </location>
</feature>
<dbReference type="Proteomes" id="UP000001074">
    <property type="component" value="Unassembled WGS sequence"/>
</dbReference>
<dbReference type="PROSITE" id="PS50137">
    <property type="entry name" value="DS_RBD"/>
    <property type="match status" value="2"/>
</dbReference>
<dbReference type="InterPro" id="IPR017441">
    <property type="entry name" value="Protein_kinase_ATP_BS"/>
</dbReference>
<dbReference type="InParanoid" id="G1P0C3"/>
<gene>
    <name evidence="13" type="primary">EIF2AK2</name>
</gene>
<dbReference type="GO" id="GO:0005634">
    <property type="term" value="C:nucleus"/>
    <property type="evidence" value="ECO:0007669"/>
    <property type="project" value="TreeGrafter"/>
</dbReference>
<dbReference type="EMBL" id="AAPE02005343">
    <property type="status" value="NOT_ANNOTATED_CDS"/>
    <property type="molecule type" value="Genomic_DNA"/>
</dbReference>
<dbReference type="InterPro" id="IPR008271">
    <property type="entry name" value="Ser/Thr_kinase_AS"/>
</dbReference>
<evidence type="ECO:0000259" key="12">
    <source>
        <dbReference type="PROSITE" id="PS50137"/>
    </source>
</evidence>
<reference evidence="13" key="3">
    <citation type="submission" date="2025-09" db="UniProtKB">
        <authorList>
            <consortium name="Ensembl"/>
        </authorList>
    </citation>
    <scope>IDENTIFICATION</scope>
</reference>
<dbReference type="EMBL" id="AAPE02005344">
    <property type="status" value="NOT_ANNOTATED_CDS"/>
    <property type="molecule type" value="Genomic_DNA"/>
</dbReference>
<name>G1P0C3_MYOLU</name>
<dbReference type="HOGENOM" id="CLU_023682_1_0_1"/>
<dbReference type="EMBL" id="AAPE02005341">
    <property type="status" value="NOT_ANNOTATED_CDS"/>
    <property type="molecule type" value="Genomic_DNA"/>
</dbReference>
<dbReference type="Ensembl" id="ENSMLUT00000003516.2">
    <property type="protein sequence ID" value="ENSMLUP00000003199.2"/>
    <property type="gene ID" value="ENSMLUG00000003513.2"/>
</dbReference>